<dbReference type="AlphaFoldDB" id="A0A3A5HBA4"/>
<protein>
    <submittedName>
        <fullName evidence="3">DUF3152 domain-containing protein</fullName>
    </submittedName>
</protein>
<organism evidence="3 4">
    <name type="scientific">Nocardioides cavernaquae</name>
    <dbReference type="NCBI Taxonomy" id="2321396"/>
    <lineage>
        <taxon>Bacteria</taxon>
        <taxon>Bacillati</taxon>
        <taxon>Actinomycetota</taxon>
        <taxon>Actinomycetes</taxon>
        <taxon>Propionibacteriales</taxon>
        <taxon>Nocardioidaceae</taxon>
        <taxon>Nocardioides</taxon>
    </lineage>
</organism>
<comment type="caution">
    <text evidence="3">The sequence shown here is derived from an EMBL/GenBank/DDBJ whole genome shotgun (WGS) entry which is preliminary data.</text>
</comment>
<evidence type="ECO:0000313" key="4">
    <source>
        <dbReference type="Proteomes" id="UP000276542"/>
    </source>
</evidence>
<dbReference type="SUPFAM" id="SSF55486">
    <property type="entry name" value="Metalloproteases ('zincins'), catalytic domain"/>
    <property type="match status" value="1"/>
</dbReference>
<dbReference type="EMBL" id="QYRP01000002">
    <property type="protein sequence ID" value="RJS47926.1"/>
    <property type="molecule type" value="Genomic_DNA"/>
</dbReference>
<name>A0A3A5HBA4_9ACTN</name>
<evidence type="ECO:0000256" key="1">
    <source>
        <dbReference type="SAM" id="MobiDB-lite"/>
    </source>
</evidence>
<dbReference type="OrthoDB" id="9779865at2"/>
<gene>
    <name evidence="3" type="ORF">D4739_11770</name>
</gene>
<dbReference type="GO" id="GO:0008237">
    <property type="term" value="F:metallopeptidase activity"/>
    <property type="evidence" value="ECO:0007669"/>
    <property type="project" value="InterPro"/>
</dbReference>
<feature type="domain" description="DUF3152" evidence="2">
    <location>
        <begin position="54"/>
        <end position="217"/>
    </location>
</feature>
<reference evidence="4" key="1">
    <citation type="submission" date="2018-09" db="EMBL/GenBank/DDBJ databases">
        <authorList>
            <person name="Zhu H."/>
        </authorList>
    </citation>
    <scope>NUCLEOTIDE SEQUENCE [LARGE SCALE GENOMIC DNA]</scope>
    <source>
        <strain evidence="4">K1W22B-1</strain>
    </source>
</reference>
<sequence>MLVEKPGGVPVLAKGAVDAAGQAAEGAASRLIDEAAGRPYLRPAKSPADSGTPPVPQHASGRFAVAPVRSGRAAESGALTYRVEVERGLPYDAAGFARAVDRTLSDPRGWTADPSHRLSRVEGEADFRIVLASPDTVDRLCAPLDTKGRVSCRNGDDVVINAWRWWRGARSYDGDLAAYRNYVVNHETGHFLGFGHVGCPGRGEPAPVMHQQTLGLQGCKANPWPTASELE</sequence>
<feature type="region of interest" description="Disordered" evidence="1">
    <location>
        <begin position="40"/>
        <end position="60"/>
    </location>
</feature>
<proteinExistence type="predicted"/>
<evidence type="ECO:0000313" key="3">
    <source>
        <dbReference type="EMBL" id="RJS47926.1"/>
    </source>
</evidence>
<accession>A0A3A5HBA4</accession>
<dbReference type="Gene3D" id="3.40.390.10">
    <property type="entry name" value="Collagenase (Catalytic Domain)"/>
    <property type="match status" value="1"/>
</dbReference>
<evidence type="ECO:0000259" key="2">
    <source>
        <dbReference type="Pfam" id="PF11350"/>
    </source>
</evidence>
<dbReference type="Pfam" id="PF11350">
    <property type="entry name" value="DUF3152"/>
    <property type="match status" value="1"/>
</dbReference>
<keyword evidence="4" id="KW-1185">Reference proteome</keyword>
<dbReference type="Proteomes" id="UP000276542">
    <property type="component" value="Unassembled WGS sequence"/>
</dbReference>
<dbReference type="InterPro" id="IPR024079">
    <property type="entry name" value="MetalloPept_cat_dom_sf"/>
</dbReference>
<dbReference type="InterPro" id="IPR022603">
    <property type="entry name" value="DUF3152"/>
</dbReference>